<dbReference type="Proteomes" id="UP001205843">
    <property type="component" value="Unassembled WGS sequence"/>
</dbReference>
<sequence>MYAIKHYWGNLSPVEKKDLASKCETSVAYLSQVFNGHRQAGPRFAQRLARESGGSVTAAQLRPDLADLFAEDAA</sequence>
<dbReference type="AlphaFoldDB" id="A0AAE3G804"/>
<evidence type="ECO:0000313" key="1">
    <source>
        <dbReference type="EMBL" id="MCP1675477.1"/>
    </source>
</evidence>
<dbReference type="EMBL" id="JALJXV010000006">
    <property type="protein sequence ID" value="MCP1675477.1"/>
    <property type="molecule type" value="Genomic_DNA"/>
</dbReference>
<accession>A0AAE3G804</accession>
<protein>
    <submittedName>
        <fullName evidence="1">DNA-binding transcriptional regulator YdaS (Cro superfamily)</fullName>
    </submittedName>
</protein>
<evidence type="ECO:0000313" key="2">
    <source>
        <dbReference type="Proteomes" id="UP001205843"/>
    </source>
</evidence>
<reference evidence="1" key="1">
    <citation type="submission" date="2022-03" db="EMBL/GenBank/DDBJ databases">
        <title>Genomic Encyclopedia of Type Strains, Phase III (KMG-III): the genomes of soil and plant-associated and newly described type strains.</title>
        <authorList>
            <person name="Whitman W."/>
        </authorList>
    </citation>
    <scope>NUCLEOTIDE SEQUENCE</scope>
    <source>
        <strain evidence="1">ANL 6-2</strain>
    </source>
</reference>
<dbReference type="Gene3D" id="1.10.260.40">
    <property type="entry name" value="lambda repressor-like DNA-binding domains"/>
    <property type="match status" value="1"/>
</dbReference>
<dbReference type="GO" id="GO:0003677">
    <property type="term" value="F:DNA binding"/>
    <property type="evidence" value="ECO:0007669"/>
    <property type="project" value="UniProtKB-KW"/>
</dbReference>
<keyword evidence="1" id="KW-0238">DNA-binding</keyword>
<keyword evidence="2" id="KW-1185">Reference proteome</keyword>
<name>A0AAE3G804_9GAMM</name>
<organism evidence="1 2">
    <name type="scientific">Natronocella acetinitrilica</name>
    <dbReference type="NCBI Taxonomy" id="414046"/>
    <lineage>
        <taxon>Bacteria</taxon>
        <taxon>Pseudomonadati</taxon>
        <taxon>Pseudomonadota</taxon>
        <taxon>Gammaproteobacteria</taxon>
        <taxon>Chromatiales</taxon>
        <taxon>Ectothiorhodospiraceae</taxon>
        <taxon>Natronocella</taxon>
    </lineage>
</organism>
<proteinExistence type="predicted"/>
<dbReference type="SUPFAM" id="SSF47413">
    <property type="entry name" value="lambda repressor-like DNA-binding domains"/>
    <property type="match status" value="1"/>
</dbReference>
<dbReference type="InterPro" id="IPR010982">
    <property type="entry name" value="Lambda_DNA-bd_dom_sf"/>
</dbReference>
<gene>
    <name evidence="1" type="ORF">J2T57_002627</name>
</gene>
<dbReference type="RefSeq" id="WP_253478967.1">
    <property type="nucleotide sequence ID" value="NZ_JALJXV010000006.1"/>
</dbReference>
<comment type="caution">
    <text evidence="1">The sequence shown here is derived from an EMBL/GenBank/DDBJ whole genome shotgun (WGS) entry which is preliminary data.</text>
</comment>